<feature type="compositionally biased region" description="Gly residues" evidence="1">
    <location>
        <begin position="250"/>
        <end position="260"/>
    </location>
</feature>
<evidence type="ECO:0000313" key="3">
    <source>
        <dbReference type="EMBL" id="KAK3332742.1"/>
    </source>
</evidence>
<comment type="caution">
    <text evidence="3">The sequence shown here is derived from an EMBL/GenBank/DDBJ whole genome shotgun (WGS) entry which is preliminary data.</text>
</comment>
<dbReference type="InterPro" id="IPR012912">
    <property type="entry name" value="Plasmid_pRiA4b_Orf3-like"/>
</dbReference>
<evidence type="ECO:0000256" key="1">
    <source>
        <dbReference type="SAM" id="MobiDB-lite"/>
    </source>
</evidence>
<reference evidence="3" key="2">
    <citation type="submission" date="2023-06" db="EMBL/GenBank/DDBJ databases">
        <authorList>
            <consortium name="Lawrence Berkeley National Laboratory"/>
            <person name="Haridas S."/>
            <person name="Hensen N."/>
            <person name="Bonometti L."/>
            <person name="Westerberg I."/>
            <person name="Brannstrom I.O."/>
            <person name="Guillou S."/>
            <person name="Cros-Aarteil S."/>
            <person name="Calhoun S."/>
            <person name="Kuo A."/>
            <person name="Mondo S."/>
            <person name="Pangilinan J."/>
            <person name="Riley R."/>
            <person name="Labutti K."/>
            <person name="Andreopoulos B."/>
            <person name="Lipzen A."/>
            <person name="Chen C."/>
            <person name="Yanf M."/>
            <person name="Daum C."/>
            <person name="Ng V."/>
            <person name="Clum A."/>
            <person name="Steindorff A."/>
            <person name="Ohm R."/>
            <person name="Martin F."/>
            <person name="Silar P."/>
            <person name="Natvig D."/>
            <person name="Lalanne C."/>
            <person name="Gautier V."/>
            <person name="Ament-Velasquez S.L."/>
            <person name="Kruys A."/>
            <person name="Hutchinson M.I."/>
            <person name="Powell A.J."/>
            <person name="Barry K."/>
            <person name="Miller A.N."/>
            <person name="Grigoriev I.V."/>
            <person name="Debuchy R."/>
            <person name="Gladieux P."/>
            <person name="Thoren M.H."/>
            <person name="Johannesson H."/>
        </authorList>
    </citation>
    <scope>NUCLEOTIDE SEQUENCE</scope>
    <source>
        <strain evidence="3">SMH4131-1</strain>
    </source>
</reference>
<keyword evidence="4" id="KW-1185">Reference proteome</keyword>
<dbReference type="Pfam" id="PF07929">
    <property type="entry name" value="PRiA4_ORF3"/>
    <property type="match status" value="1"/>
</dbReference>
<feature type="domain" description="Plasmid pRiA4b Orf3-like" evidence="2">
    <location>
        <begin position="7"/>
        <end position="182"/>
    </location>
</feature>
<feature type="region of interest" description="Disordered" evidence="1">
    <location>
        <begin position="240"/>
        <end position="260"/>
    </location>
</feature>
<organism evidence="3 4">
    <name type="scientific">Cercophora scortea</name>
    <dbReference type="NCBI Taxonomy" id="314031"/>
    <lineage>
        <taxon>Eukaryota</taxon>
        <taxon>Fungi</taxon>
        <taxon>Dikarya</taxon>
        <taxon>Ascomycota</taxon>
        <taxon>Pezizomycotina</taxon>
        <taxon>Sordariomycetes</taxon>
        <taxon>Sordariomycetidae</taxon>
        <taxon>Sordariales</taxon>
        <taxon>Lasiosphaeriaceae</taxon>
        <taxon>Cercophora</taxon>
    </lineage>
</organism>
<protein>
    <recommendedName>
        <fullName evidence="2">Plasmid pRiA4b Orf3-like domain-containing protein</fullName>
    </recommendedName>
</protein>
<evidence type="ECO:0000313" key="4">
    <source>
        <dbReference type="Proteomes" id="UP001286456"/>
    </source>
</evidence>
<dbReference type="EMBL" id="JAUEPO010000002">
    <property type="protein sequence ID" value="KAK3332742.1"/>
    <property type="molecule type" value="Genomic_DNA"/>
</dbReference>
<gene>
    <name evidence="3" type="ORF">B0T19DRAFT_473560</name>
</gene>
<evidence type="ECO:0000259" key="2">
    <source>
        <dbReference type="Pfam" id="PF07929"/>
    </source>
</evidence>
<name>A0AAE0IXI3_9PEZI</name>
<dbReference type="Gene3D" id="3.10.290.30">
    <property type="entry name" value="MM3350-like"/>
    <property type="match status" value="1"/>
</dbReference>
<dbReference type="InterPro" id="IPR024047">
    <property type="entry name" value="MM3350-like_sf"/>
</dbReference>
<proteinExistence type="predicted"/>
<dbReference type="Proteomes" id="UP001286456">
    <property type="component" value="Unassembled WGS sequence"/>
</dbReference>
<sequence>MQNHTNYIIKVRLAPGDITNPPVERTLSCPADAPFYMLHMALQTAFGWATTHSFDFAIVDPDYAPPDYTDIMDIIRDRMAVDQPGGRPASSPREYLIRVVDPVQSQFSGIDRMHEGSRKHPNTVEKPSEKFLLHQLLDDPKYQGHPAAEDVGSHRGWEELKAAYRAVNPTSEQKDKREWFERMAANADLLGLAGDRVNFWDREQVNKDLETMIERFQKMGEQSQSIQDKISAAQAQRGIKPENVFRMDGGAFGRGPMAGR</sequence>
<dbReference type="AlphaFoldDB" id="A0AAE0IXI3"/>
<dbReference type="SUPFAM" id="SSF159941">
    <property type="entry name" value="MM3350-like"/>
    <property type="match status" value="1"/>
</dbReference>
<accession>A0AAE0IXI3</accession>
<reference evidence="3" key="1">
    <citation type="journal article" date="2023" name="Mol. Phylogenet. Evol.">
        <title>Genome-scale phylogeny and comparative genomics of the fungal order Sordariales.</title>
        <authorList>
            <person name="Hensen N."/>
            <person name="Bonometti L."/>
            <person name="Westerberg I."/>
            <person name="Brannstrom I.O."/>
            <person name="Guillou S."/>
            <person name="Cros-Aarteil S."/>
            <person name="Calhoun S."/>
            <person name="Haridas S."/>
            <person name="Kuo A."/>
            <person name="Mondo S."/>
            <person name="Pangilinan J."/>
            <person name="Riley R."/>
            <person name="LaButti K."/>
            <person name="Andreopoulos B."/>
            <person name="Lipzen A."/>
            <person name="Chen C."/>
            <person name="Yan M."/>
            <person name="Daum C."/>
            <person name="Ng V."/>
            <person name="Clum A."/>
            <person name="Steindorff A."/>
            <person name="Ohm R.A."/>
            <person name="Martin F."/>
            <person name="Silar P."/>
            <person name="Natvig D.O."/>
            <person name="Lalanne C."/>
            <person name="Gautier V."/>
            <person name="Ament-Velasquez S.L."/>
            <person name="Kruys A."/>
            <person name="Hutchinson M.I."/>
            <person name="Powell A.J."/>
            <person name="Barry K."/>
            <person name="Miller A.N."/>
            <person name="Grigoriev I.V."/>
            <person name="Debuchy R."/>
            <person name="Gladieux P."/>
            <person name="Hiltunen Thoren M."/>
            <person name="Johannesson H."/>
        </authorList>
    </citation>
    <scope>NUCLEOTIDE SEQUENCE</scope>
    <source>
        <strain evidence="3">SMH4131-1</strain>
    </source>
</reference>